<evidence type="ECO:0000313" key="3">
    <source>
        <dbReference type="Proteomes" id="UP000244336"/>
    </source>
</evidence>
<dbReference type="Gramene" id="PUZ46603">
    <property type="protein sequence ID" value="PUZ46603"/>
    <property type="gene ID" value="GQ55_7G093600"/>
</dbReference>
<name>A0A2T7CTN2_9POAL</name>
<dbReference type="Proteomes" id="UP000244336">
    <property type="component" value="Chromosome 7"/>
</dbReference>
<evidence type="ECO:0000256" key="1">
    <source>
        <dbReference type="SAM" id="MobiDB-lite"/>
    </source>
</evidence>
<gene>
    <name evidence="2" type="ORF">GQ55_7G093600</name>
</gene>
<dbReference type="EMBL" id="CM009755">
    <property type="protein sequence ID" value="PUZ46603.1"/>
    <property type="molecule type" value="Genomic_DNA"/>
</dbReference>
<feature type="region of interest" description="Disordered" evidence="1">
    <location>
        <begin position="145"/>
        <end position="186"/>
    </location>
</feature>
<keyword evidence="3" id="KW-1185">Reference proteome</keyword>
<accession>A0A2T7CTN2</accession>
<protein>
    <submittedName>
        <fullName evidence="2">Uncharacterized protein</fullName>
    </submittedName>
</protein>
<organism evidence="2 3">
    <name type="scientific">Panicum hallii var. hallii</name>
    <dbReference type="NCBI Taxonomy" id="1504633"/>
    <lineage>
        <taxon>Eukaryota</taxon>
        <taxon>Viridiplantae</taxon>
        <taxon>Streptophyta</taxon>
        <taxon>Embryophyta</taxon>
        <taxon>Tracheophyta</taxon>
        <taxon>Spermatophyta</taxon>
        <taxon>Magnoliopsida</taxon>
        <taxon>Liliopsida</taxon>
        <taxon>Poales</taxon>
        <taxon>Poaceae</taxon>
        <taxon>PACMAD clade</taxon>
        <taxon>Panicoideae</taxon>
        <taxon>Panicodae</taxon>
        <taxon>Paniceae</taxon>
        <taxon>Panicinae</taxon>
        <taxon>Panicum</taxon>
        <taxon>Panicum sect. Panicum</taxon>
    </lineage>
</organism>
<reference evidence="2 3" key="1">
    <citation type="submission" date="2018-04" db="EMBL/GenBank/DDBJ databases">
        <title>WGS assembly of Panicum hallii var. hallii HAL2.</title>
        <authorList>
            <person name="Lovell J."/>
            <person name="Jenkins J."/>
            <person name="Lowry D."/>
            <person name="Mamidi S."/>
            <person name="Sreedasyam A."/>
            <person name="Weng X."/>
            <person name="Barry K."/>
            <person name="Bonette J."/>
            <person name="Campitelli B."/>
            <person name="Daum C."/>
            <person name="Gordon S."/>
            <person name="Gould B."/>
            <person name="Lipzen A."/>
            <person name="MacQueen A."/>
            <person name="Palacio-Mejia J."/>
            <person name="Plott C."/>
            <person name="Shakirov E."/>
            <person name="Shu S."/>
            <person name="Yoshinaga Y."/>
            <person name="Zane M."/>
            <person name="Rokhsar D."/>
            <person name="Grimwood J."/>
            <person name="Schmutz J."/>
            <person name="Juenger T."/>
        </authorList>
    </citation>
    <scope>NUCLEOTIDE SEQUENCE [LARGE SCALE GENOMIC DNA]</scope>
    <source>
        <strain evidence="3">cv. HAL2</strain>
    </source>
</reference>
<sequence length="186" mass="20401">MIKERENHICCFYLYRMSAAANEVGTNCVIRPKCIGNLAVCRRLPEPHRACPALLLPISSRCSRANPVEGEQGLLDCTGLAAAAKRQSARALQLLARRPSASTMRAMAVKFMSEGNTPVRTSRRQRTCLRLRPAKMWVATVEPARQRGQVPSAGRLRPPHSAWRRGQVPSAQDGCAPLVPHKPSAA</sequence>
<evidence type="ECO:0000313" key="2">
    <source>
        <dbReference type="EMBL" id="PUZ46603.1"/>
    </source>
</evidence>
<dbReference type="AlphaFoldDB" id="A0A2T7CTN2"/>
<proteinExistence type="predicted"/>